<feature type="compositionally biased region" description="Acidic residues" evidence="1">
    <location>
        <begin position="1028"/>
        <end position="1037"/>
    </location>
</feature>
<feature type="compositionally biased region" description="Polar residues" evidence="1">
    <location>
        <begin position="670"/>
        <end position="706"/>
    </location>
</feature>
<feature type="region of interest" description="Disordered" evidence="1">
    <location>
        <begin position="16"/>
        <end position="37"/>
    </location>
</feature>
<feature type="region of interest" description="Disordered" evidence="1">
    <location>
        <begin position="670"/>
        <end position="707"/>
    </location>
</feature>
<dbReference type="EMBL" id="JAGHQL010000086">
    <property type="protein sequence ID" value="KAH0539118.1"/>
    <property type="molecule type" value="Genomic_DNA"/>
</dbReference>
<dbReference type="InterPro" id="IPR037508">
    <property type="entry name" value="Msb1/Mug8"/>
</dbReference>
<feature type="domain" description="Meiotically up-regulated protein Msb1/Mug8" evidence="2">
    <location>
        <begin position="44"/>
        <end position="529"/>
    </location>
</feature>
<feature type="compositionally biased region" description="Polar residues" evidence="1">
    <location>
        <begin position="917"/>
        <end position="928"/>
    </location>
</feature>
<feature type="compositionally biased region" description="Basic residues" evidence="1">
    <location>
        <begin position="554"/>
        <end position="565"/>
    </location>
</feature>
<accession>A0A9P8HWM8</accession>
<gene>
    <name evidence="3" type="ORF">FGG08_004356</name>
</gene>
<feature type="compositionally biased region" description="Low complexity" evidence="1">
    <location>
        <begin position="733"/>
        <end position="759"/>
    </location>
</feature>
<evidence type="ECO:0000256" key="1">
    <source>
        <dbReference type="SAM" id="MobiDB-lite"/>
    </source>
</evidence>
<feature type="region of interest" description="Disordered" evidence="1">
    <location>
        <begin position="554"/>
        <end position="593"/>
    </location>
</feature>
<sequence>MPAFFSKVFRSRDSAGVSKKNALQNDASTAPPEPRWQDSWLRNEVSPEEVQELLRGCTQEIKSRALDMPFLLLPFRPTSDPSALRTFIRNFFKRPERGGRLGGDELMQELRLTEPMVLCSVVKWCWSRLPGGVVTWEAYELFRVGEHDSNMARDSFATFIPISVESDARAAVIFDFFDLMAAVAAHGKANGLSGRKLSRLAGWWAFEHSDMGNGFDGGYKSWASAADATSHLFFAYLRSLSPDSVKGVNGISTLPLSLQTLLHNTEYPPETPTLMQSVSSKVVMIVDSVSPTPFALLRRARNFDYRDDDRALQAFASYEDPVQALTDECRRVLKCISSINQSAISSSKNSTSLPDASWSRFEDIGFSGIMDESDLDEDESEAANMVRRRAPPEGPSNISLSSAPRSRPYDLGRPTTPSWADFLSSGFVDEPGNKGPAPLLLPPDKVLPPIDTSRVRSSQSNKRMAEREIHLEPGELASINKMDLDDAFWWVWMASLAGEEPTTRKAVFGRCAVVETHIKAGRWLIVEEKVKGAAVEPEEGAYIVEKKSRFGLSKRARLTRRKSTGKKNPGPPPVSASQVRVGMTPASKTSIGPDQHARIQLAAAALQQRQKHQADEAFTARRPRNPDGTATRTNSVFTLQPVIMSEALPAMKWANKFDKDAIREAYLANSSAGKGQANGSSVNNSSAHGGEQKSSSNGNPYTSMTETAPERALPLIPRDYPISPISPISPTLPDALTTNARSSNAAAAEAAKASLPSSPKLERKPIPAPIPDPQSPSVLSPDPVLQPASQEQAPKKGLHSAGSIPNEPRKAKKLRKREAGGSGFKKFFGRKKDMSDRSVTPQPDDAPKPQLAPPQPISGRRLSILRKKTPPTAPQPSAEVGPSGPISVASSALPTPVASPRPEPRELVREPARDTYQRPQHTNMSAVSATEERAAARAFSSFDQGPLSDVPAFVPDDDVSRTESIDRSMAAIEPDVPRARESTHSLDSERELAANRDRWAQIRENAAKRVAAKTSEEQSRPSQAASADDGETSGEETIESRVARIKARVAELTGHMDNQNERP</sequence>
<evidence type="ECO:0000259" key="2">
    <source>
        <dbReference type="Pfam" id="PF08101"/>
    </source>
</evidence>
<dbReference type="InterPro" id="IPR012965">
    <property type="entry name" value="Msb1/Mug8_dom"/>
</dbReference>
<evidence type="ECO:0000313" key="3">
    <source>
        <dbReference type="EMBL" id="KAH0539118.1"/>
    </source>
</evidence>
<dbReference type="Pfam" id="PF08101">
    <property type="entry name" value="Msb1-Mug8_dom"/>
    <property type="match status" value="1"/>
</dbReference>
<feature type="region of interest" description="Disordered" evidence="1">
    <location>
        <begin position="439"/>
        <end position="466"/>
    </location>
</feature>
<feature type="compositionally biased region" description="Low complexity" evidence="1">
    <location>
        <begin position="439"/>
        <end position="449"/>
    </location>
</feature>
<dbReference type="CDD" id="cd04401">
    <property type="entry name" value="RhoGAP_fMSB1"/>
    <property type="match status" value="1"/>
</dbReference>
<dbReference type="PANTHER" id="PTHR28093">
    <property type="entry name" value="MORPHOGENESIS-RELATED PROTEIN MSB1"/>
    <property type="match status" value="1"/>
</dbReference>
<dbReference type="PANTHER" id="PTHR28093:SF1">
    <property type="entry name" value="MORPHOGENESIS-RELATED PROTEIN MSB1"/>
    <property type="match status" value="1"/>
</dbReference>
<feature type="compositionally biased region" description="Basic and acidic residues" evidence="1">
    <location>
        <begin position="975"/>
        <end position="992"/>
    </location>
</feature>
<dbReference type="Proteomes" id="UP000698800">
    <property type="component" value="Unassembled WGS sequence"/>
</dbReference>
<comment type="caution">
    <text evidence="3">The sequence shown here is derived from an EMBL/GenBank/DDBJ whole genome shotgun (WGS) entry which is preliminary data.</text>
</comment>
<protein>
    <recommendedName>
        <fullName evidence="2">Meiotically up-regulated protein Msb1/Mug8 domain-containing protein</fullName>
    </recommendedName>
</protein>
<name>A0A9P8HWM8_9PEZI</name>
<feature type="region of interest" description="Disordered" evidence="1">
    <location>
        <begin position="1005"/>
        <end position="1063"/>
    </location>
</feature>
<dbReference type="OrthoDB" id="3362494at2759"/>
<dbReference type="AlphaFoldDB" id="A0A9P8HWM8"/>
<reference evidence="3" key="1">
    <citation type="submission" date="2021-03" db="EMBL/GenBank/DDBJ databases">
        <title>Comparative genomics and phylogenomic investigation of the class Geoglossomycetes provide insights into ecological specialization and systematics.</title>
        <authorList>
            <person name="Melie T."/>
            <person name="Pirro S."/>
            <person name="Miller A.N."/>
            <person name="Quandt A."/>
        </authorList>
    </citation>
    <scope>NUCLEOTIDE SEQUENCE</scope>
    <source>
        <strain evidence="3">GBOQ0MN5Z8</strain>
    </source>
</reference>
<feature type="compositionally biased region" description="Basic and acidic residues" evidence="1">
    <location>
        <begin position="902"/>
        <end position="916"/>
    </location>
</feature>
<proteinExistence type="predicted"/>
<feature type="region of interest" description="Disordered" evidence="1">
    <location>
        <begin position="733"/>
        <end position="992"/>
    </location>
</feature>
<feature type="region of interest" description="Disordered" evidence="1">
    <location>
        <begin position="605"/>
        <end position="634"/>
    </location>
</feature>
<feature type="region of interest" description="Disordered" evidence="1">
    <location>
        <begin position="369"/>
        <end position="411"/>
    </location>
</feature>
<organism evidence="3 4">
    <name type="scientific">Glutinoglossum americanum</name>
    <dbReference type="NCBI Taxonomy" id="1670608"/>
    <lineage>
        <taxon>Eukaryota</taxon>
        <taxon>Fungi</taxon>
        <taxon>Dikarya</taxon>
        <taxon>Ascomycota</taxon>
        <taxon>Pezizomycotina</taxon>
        <taxon>Geoglossomycetes</taxon>
        <taxon>Geoglossales</taxon>
        <taxon>Geoglossaceae</taxon>
        <taxon>Glutinoglossum</taxon>
    </lineage>
</organism>
<evidence type="ECO:0000313" key="4">
    <source>
        <dbReference type="Proteomes" id="UP000698800"/>
    </source>
</evidence>
<keyword evidence="4" id="KW-1185">Reference proteome</keyword>
<feature type="compositionally biased region" description="Acidic residues" evidence="1">
    <location>
        <begin position="371"/>
        <end position="381"/>
    </location>
</feature>